<dbReference type="Pfam" id="PF13771">
    <property type="entry name" value="zf-HC5HC2H"/>
    <property type="match status" value="1"/>
</dbReference>
<dbReference type="AlphaFoldDB" id="A0A430QFT9"/>
<keyword evidence="7" id="KW-1185">Reference proteome</keyword>
<dbReference type="Gene3D" id="3.30.40.10">
    <property type="entry name" value="Zinc/RING finger domain, C3HC4 (zinc finger)"/>
    <property type="match status" value="1"/>
</dbReference>
<evidence type="ECO:0000259" key="5">
    <source>
        <dbReference type="PROSITE" id="PS51805"/>
    </source>
</evidence>
<keyword evidence="1" id="KW-0479">Metal-binding</keyword>
<reference evidence="6 7" key="1">
    <citation type="journal article" date="2019" name="PLoS Pathog.">
        <title>Genome sequence of the bovine parasite Schistosoma bovis Tanzania.</title>
        <authorList>
            <person name="Oey H."/>
            <person name="Zakrzewski M."/>
            <person name="Gobert G."/>
            <person name="Gravermann K."/>
            <person name="Stoye J."/>
            <person name="Jones M."/>
            <person name="Mcmanus D."/>
            <person name="Krause L."/>
        </authorList>
    </citation>
    <scope>NUCLEOTIDE SEQUENCE [LARGE SCALE GENOMIC DNA]</scope>
    <source>
        <strain evidence="6 7">TAN1997</strain>
    </source>
</reference>
<feature type="domain" description="PHD-type" evidence="5">
    <location>
        <begin position="11"/>
        <end position="129"/>
    </location>
</feature>
<dbReference type="InterPro" id="IPR051188">
    <property type="entry name" value="PHD-type_Zinc_Finger"/>
</dbReference>
<feature type="region of interest" description="Disordered" evidence="4">
    <location>
        <begin position="349"/>
        <end position="402"/>
    </location>
</feature>
<proteinExistence type="predicted"/>
<dbReference type="Proteomes" id="UP000290809">
    <property type="component" value="Unassembled WGS sequence"/>
</dbReference>
<name>A0A430QFT9_SCHBO</name>
<sequence>MPRKKSLKLNNAGCIFCSEVDDYPLLGPIIEKNGFKVHTNCIFAASGLSQTNNENESPDDFIVGFAVSSILNELRRGRSLKCSVCRLPGACVGCVVNTCHTTFHLPCLIKAQGITIFEGNFPSYCRRHANRQSFYLLFNRCTSTWELPGSSSSEPEEQNPVQQHKTPKESVTLPSSMSHIPGWLTDYFLSLAPEKRLPVFEAWKHHTIHGLCCPLSWMHRNCIAGFAVSAALHYLKCPYCANREIFIRSIIDTGIWVPDQDAAWELEPGAYADLVPISECSSNDEPQSNDTSTTSSQCDCNRWSQKNVSHAAHVTQTAGVQVEYASSSGSPSTDQERVPVLSLIWNNQNFKKRRGRKPSSRRRTQISQAVPNTPGPTRVSRRHTSITTRSIQDDHSPNSALNESRLRQVTLGSFLSVRTQTSR</sequence>
<dbReference type="STRING" id="6184.A0A430QFT9"/>
<evidence type="ECO:0000313" key="6">
    <source>
        <dbReference type="EMBL" id="RTG86558.1"/>
    </source>
</evidence>
<dbReference type="PROSITE" id="PS51805">
    <property type="entry name" value="EPHD"/>
    <property type="match status" value="1"/>
</dbReference>
<keyword evidence="3" id="KW-0862">Zinc</keyword>
<dbReference type="GO" id="GO:0005634">
    <property type="term" value="C:nucleus"/>
    <property type="evidence" value="ECO:0007669"/>
    <property type="project" value="TreeGrafter"/>
</dbReference>
<keyword evidence="2" id="KW-0863">Zinc-finger</keyword>
<dbReference type="InterPro" id="IPR013083">
    <property type="entry name" value="Znf_RING/FYVE/PHD"/>
</dbReference>
<protein>
    <submittedName>
        <fullName evidence="6">G2/M phase-specific E3 ubiquitin-protein ligase</fullName>
    </submittedName>
</protein>
<dbReference type="GO" id="GO:0008270">
    <property type="term" value="F:zinc ion binding"/>
    <property type="evidence" value="ECO:0007669"/>
    <property type="project" value="UniProtKB-KW"/>
</dbReference>
<evidence type="ECO:0000256" key="3">
    <source>
        <dbReference type="ARBA" id="ARBA00022833"/>
    </source>
</evidence>
<dbReference type="PANTHER" id="PTHR12420:SF42">
    <property type="entry name" value="G2_M PHASE-SPECIFIC E3 UBIQUITIN-PROTEIN LIGASE"/>
    <property type="match status" value="1"/>
</dbReference>
<comment type="caution">
    <text evidence="6">The sequence shown here is derived from an EMBL/GenBank/DDBJ whole genome shotgun (WGS) entry which is preliminary data.</text>
</comment>
<feature type="region of interest" description="Disordered" evidence="4">
    <location>
        <begin position="147"/>
        <end position="173"/>
    </location>
</feature>
<organism evidence="6 7">
    <name type="scientific">Schistosoma bovis</name>
    <name type="common">Blood fluke</name>
    <dbReference type="NCBI Taxonomy" id="6184"/>
    <lineage>
        <taxon>Eukaryota</taxon>
        <taxon>Metazoa</taxon>
        <taxon>Spiralia</taxon>
        <taxon>Lophotrochozoa</taxon>
        <taxon>Platyhelminthes</taxon>
        <taxon>Trematoda</taxon>
        <taxon>Digenea</taxon>
        <taxon>Strigeidida</taxon>
        <taxon>Schistosomatoidea</taxon>
        <taxon>Schistosomatidae</taxon>
        <taxon>Schistosoma</taxon>
    </lineage>
</organism>
<accession>A0A430QFT9</accession>
<dbReference type="PANTHER" id="PTHR12420">
    <property type="entry name" value="PHD FINGER PROTEIN"/>
    <property type="match status" value="1"/>
</dbReference>
<evidence type="ECO:0000256" key="4">
    <source>
        <dbReference type="SAM" id="MobiDB-lite"/>
    </source>
</evidence>
<dbReference type="EMBL" id="QMKO01001789">
    <property type="protein sequence ID" value="RTG86558.1"/>
    <property type="molecule type" value="Genomic_DNA"/>
</dbReference>
<evidence type="ECO:0000313" key="7">
    <source>
        <dbReference type="Proteomes" id="UP000290809"/>
    </source>
</evidence>
<dbReference type="InterPro" id="IPR034732">
    <property type="entry name" value="EPHD"/>
</dbReference>
<gene>
    <name evidence="6" type="ORF">DC041_0009525</name>
</gene>
<evidence type="ECO:0000256" key="1">
    <source>
        <dbReference type="ARBA" id="ARBA00022723"/>
    </source>
</evidence>
<feature type="compositionally biased region" description="Basic residues" evidence="4">
    <location>
        <begin position="350"/>
        <end position="364"/>
    </location>
</feature>
<evidence type="ECO:0000256" key="2">
    <source>
        <dbReference type="ARBA" id="ARBA00022771"/>
    </source>
</evidence>